<dbReference type="EMBL" id="UOFW01000052">
    <property type="protein sequence ID" value="VAX03545.1"/>
    <property type="molecule type" value="Genomic_DNA"/>
</dbReference>
<proteinExistence type="predicted"/>
<organism evidence="1">
    <name type="scientific">hydrothermal vent metagenome</name>
    <dbReference type="NCBI Taxonomy" id="652676"/>
    <lineage>
        <taxon>unclassified sequences</taxon>
        <taxon>metagenomes</taxon>
        <taxon>ecological metagenomes</taxon>
    </lineage>
</organism>
<sequence>MTENRRFDQDRLQEYRKSVRLFGIRKGKFLEFEFVMGCEELTIELVMPYAAFKEFCEVNHVAELTCAAAIRADFDRLRGEDNHAGNIIQLGDFK</sequence>
<reference evidence="1" key="1">
    <citation type="submission" date="2018-06" db="EMBL/GenBank/DDBJ databases">
        <authorList>
            <person name="Zhirakovskaya E."/>
        </authorList>
    </citation>
    <scope>NUCLEOTIDE SEQUENCE</scope>
</reference>
<name>A0A3B1BB63_9ZZZZ</name>
<evidence type="ECO:0000313" key="1">
    <source>
        <dbReference type="EMBL" id="VAX03545.1"/>
    </source>
</evidence>
<dbReference type="AlphaFoldDB" id="A0A3B1BB63"/>
<evidence type="ECO:0008006" key="2">
    <source>
        <dbReference type="Google" id="ProtNLM"/>
    </source>
</evidence>
<dbReference type="InterPro" id="IPR010353">
    <property type="entry name" value="DmpK"/>
</dbReference>
<accession>A0A3B1BB63</accession>
<protein>
    <recommendedName>
        <fullName evidence="2">Phenol hydroxylase, assembly protein DmpK</fullName>
    </recommendedName>
</protein>
<dbReference type="Pfam" id="PF06099">
    <property type="entry name" value="Phenol_hyd_sub"/>
    <property type="match status" value="1"/>
</dbReference>
<gene>
    <name evidence="1" type="ORF">MNBD_ALPHA03-741</name>
</gene>